<feature type="region of interest" description="Disordered" evidence="1">
    <location>
        <begin position="206"/>
        <end position="225"/>
    </location>
</feature>
<reference evidence="2 3" key="1">
    <citation type="journal article" date="2020" name="IScience">
        <title>Genome Sequencing of the Endangered Kingdonia uniflora (Circaeasteraceae, Ranunculales) Reveals Potential Mechanisms of Evolutionary Specialization.</title>
        <authorList>
            <person name="Sun Y."/>
            <person name="Deng T."/>
            <person name="Zhang A."/>
            <person name="Moore M.J."/>
            <person name="Landis J.B."/>
            <person name="Lin N."/>
            <person name="Zhang H."/>
            <person name="Zhang X."/>
            <person name="Huang J."/>
            <person name="Zhang X."/>
            <person name="Sun H."/>
            <person name="Wang H."/>
        </authorList>
    </citation>
    <scope>NUCLEOTIDE SEQUENCE [LARGE SCALE GENOMIC DNA]</scope>
    <source>
        <strain evidence="2">TB1705</strain>
        <tissue evidence="2">Leaf</tissue>
    </source>
</reference>
<dbReference type="AlphaFoldDB" id="A0A7J7NIJ6"/>
<accession>A0A7J7NIJ6</accession>
<comment type="caution">
    <text evidence="2">The sequence shown here is derived from an EMBL/GenBank/DDBJ whole genome shotgun (WGS) entry which is preliminary data.</text>
</comment>
<proteinExistence type="predicted"/>
<evidence type="ECO:0000256" key="1">
    <source>
        <dbReference type="SAM" id="MobiDB-lite"/>
    </source>
</evidence>
<organism evidence="2 3">
    <name type="scientific">Kingdonia uniflora</name>
    <dbReference type="NCBI Taxonomy" id="39325"/>
    <lineage>
        <taxon>Eukaryota</taxon>
        <taxon>Viridiplantae</taxon>
        <taxon>Streptophyta</taxon>
        <taxon>Embryophyta</taxon>
        <taxon>Tracheophyta</taxon>
        <taxon>Spermatophyta</taxon>
        <taxon>Magnoliopsida</taxon>
        <taxon>Ranunculales</taxon>
        <taxon>Circaeasteraceae</taxon>
        <taxon>Kingdonia</taxon>
    </lineage>
</organism>
<protein>
    <submittedName>
        <fullName evidence="2">Uncharacterized protein</fullName>
    </submittedName>
</protein>
<evidence type="ECO:0000313" key="2">
    <source>
        <dbReference type="EMBL" id="KAF6166997.1"/>
    </source>
</evidence>
<name>A0A7J7NIJ6_9MAGN</name>
<evidence type="ECO:0000313" key="3">
    <source>
        <dbReference type="Proteomes" id="UP000541444"/>
    </source>
</evidence>
<keyword evidence="3" id="KW-1185">Reference proteome</keyword>
<dbReference type="Proteomes" id="UP000541444">
    <property type="component" value="Unassembled WGS sequence"/>
</dbReference>
<dbReference type="OrthoDB" id="1937254at2759"/>
<gene>
    <name evidence="2" type="ORF">GIB67_030690</name>
</gene>
<dbReference type="EMBL" id="JACGCM010000767">
    <property type="protein sequence ID" value="KAF6166997.1"/>
    <property type="molecule type" value="Genomic_DNA"/>
</dbReference>
<sequence>MWFRKMLLDSFKLTDWRRLTFSNGTESGKPTSLGRQVQWQYFVHKFPKLLRLGRDEVMEKHFNSQSVICHSFVLDADIELIEYGKSYGNTSSPVPPRVLDDTSQRHQDTGHVVAMSVQEGLSSQALAQLPRREIEEYNSVAFEQLRVEDKGLSKRQIAQGTRRENEARKRKVVPVYREQTSNQLTSVARNTDIDFNQVAPYTGISFPTTPIRKTPQDGNASSTVPPRELDDIAQCHQDTGPKVAMLEQEGPSSQVLAQRPRRKFDENNFVAFDRLPVQDEGLSKRQIAQRARRENDGNIDFNRVASCTAISFPTAPIPKTPLETALIPQDIPISESRRQICQRARRERERQLKGDAIICGVSQRAKVVRNLDVDFNQASICTGISVPTTPTVPSPVPVANDNVFSTEEDLLSNVIPIPPLSHTHETDNFPSIRSFKIGDTSRTRVNMFNVDFNDQSASSEDENHQRNDIRGVGLQMGRHFLVQMDVRCIHCDEKLSQSSILNPRFGQCCFQGKIRLPTLDPLPTELQELYDGNGIL</sequence>